<dbReference type="Proteomes" id="UP001159427">
    <property type="component" value="Unassembled WGS sequence"/>
</dbReference>
<name>A0ABN8SNH6_9CNID</name>
<accession>A0ABN8SNH6</accession>
<comment type="caution">
    <text evidence="1">The sequence shown here is derived from an EMBL/GenBank/DDBJ whole genome shotgun (WGS) entry which is preliminary data.</text>
</comment>
<feature type="non-terminal residue" evidence="1">
    <location>
        <position position="157"/>
    </location>
</feature>
<keyword evidence="2" id="KW-1185">Reference proteome</keyword>
<protein>
    <submittedName>
        <fullName evidence="1">Uncharacterized protein</fullName>
    </submittedName>
</protein>
<feature type="non-terminal residue" evidence="1">
    <location>
        <position position="1"/>
    </location>
</feature>
<proteinExistence type="predicted"/>
<evidence type="ECO:0000313" key="2">
    <source>
        <dbReference type="Proteomes" id="UP001159427"/>
    </source>
</evidence>
<dbReference type="EMBL" id="CALNXI010003359">
    <property type="protein sequence ID" value="CAH3193028.1"/>
    <property type="molecule type" value="Genomic_DNA"/>
</dbReference>
<organism evidence="1 2">
    <name type="scientific">Porites evermanni</name>
    <dbReference type="NCBI Taxonomy" id="104178"/>
    <lineage>
        <taxon>Eukaryota</taxon>
        <taxon>Metazoa</taxon>
        <taxon>Cnidaria</taxon>
        <taxon>Anthozoa</taxon>
        <taxon>Hexacorallia</taxon>
        <taxon>Scleractinia</taxon>
        <taxon>Fungiina</taxon>
        <taxon>Poritidae</taxon>
        <taxon>Porites</taxon>
    </lineage>
</organism>
<gene>
    <name evidence="1" type="ORF">PEVE_00025029</name>
</gene>
<sequence>SENDKLKEKVDTVLGELKQLKESLKQQCPGSHDATSGDEAGATKSLDFLSKEYDVLVKFRKQAEERISAMEKSLAVTSSRVNNLASAIDQAQEYMEGPRPYQPLPLRGPCYNVKLVGVPEIKPLENASETSQLCLNIFNAIGAEIHPYDIDLAHRVT</sequence>
<evidence type="ECO:0000313" key="1">
    <source>
        <dbReference type="EMBL" id="CAH3193028.1"/>
    </source>
</evidence>
<reference evidence="1 2" key="1">
    <citation type="submission" date="2022-05" db="EMBL/GenBank/DDBJ databases">
        <authorList>
            <consortium name="Genoscope - CEA"/>
            <person name="William W."/>
        </authorList>
    </citation>
    <scope>NUCLEOTIDE SEQUENCE [LARGE SCALE GENOMIC DNA]</scope>
</reference>